<evidence type="ECO:0000256" key="1">
    <source>
        <dbReference type="SAM" id="Coils"/>
    </source>
</evidence>
<comment type="caution">
    <text evidence="3">The sequence shown here is derived from an EMBL/GenBank/DDBJ whole genome shotgun (WGS) entry which is preliminary data.</text>
</comment>
<proteinExistence type="predicted"/>
<protein>
    <recommendedName>
        <fullName evidence="2">Copper amine oxidase-like N-terminal domain-containing protein</fullName>
    </recommendedName>
</protein>
<dbReference type="InterPro" id="IPR012854">
    <property type="entry name" value="Cu_amine_oxidase-like_N"/>
</dbReference>
<dbReference type="PROSITE" id="PS51257">
    <property type="entry name" value="PROKAR_LIPOPROTEIN"/>
    <property type="match status" value="1"/>
</dbReference>
<dbReference type="SUPFAM" id="SSF55383">
    <property type="entry name" value="Copper amine oxidase, domain N"/>
    <property type="match status" value="1"/>
</dbReference>
<keyword evidence="4" id="KW-1185">Reference proteome</keyword>
<feature type="coiled-coil region" evidence="1">
    <location>
        <begin position="258"/>
        <end position="285"/>
    </location>
</feature>
<evidence type="ECO:0000313" key="4">
    <source>
        <dbReference type="Proteomes" id="UP000553776"/>
    </source>
</evidence>
<reference evidence="3 4" key="1">
    <citation type="submission" date="2020-08" db="EMBL/GenBank/DDBJ databases">
        <title>Cohnella phylogeny.</title>
        <authorList>
            <person name="Dunlap C."/>
        </authorList>
    </citation>
    <scope>NUCLEOTIDE SEQUENCE [LARGE SCALE GENOMIC DNA]</scope>
    <source>
        <strain evidence="3 4">DSM 25239</strain>
    </source>
</reference>
<organism evidence="3 4">
    <name type="scientific">Cohnella xylanilytica</name>
    <dbReference type="NCBI Taxonomy" id="557555"/>
    <lineage>
        <taxon>Bacteria</taxon>
        <taxon>Bacillati</taxon>
        <taxon>Bacillota</taxon>
        <taxon>Bacilli</taxon>
        <taxon>Bacillales</taxon>
        <taxon>Paenibacillaceae</taxon>
        <taxon>Cohnella</taxon>
    </lineage>
</organism>
<dbReference type="RefSeq" id="WP_185135996.1">
    <property type="nucleotide sequence ID" value="NZ_JACJVR010000044.1"/>
</dbReference>
<feature type="domain" description="Copper amine oxidase-like N-terminal" evidence="2">
    <location>
        <begin position="408"/>
        <end position="496"/>
    </location>
</feature>
<gene>
    <name evidence="3" type="ORF">H7B90_11390</name>
</gene>
<dbReference type="AlphaFoldDB" id="A0A841U0W5"/>
<dbReference type="EMBL" id="JACJVR010000044">
    <property type="protein sequence ID" value="MBB6692003.1"/>
    <property type="molecule type" value="Genomic_DNA"/>
</dbReference>
<evidence type="ECO:0000313" key="3">
    <source>
        <dbReference type="EMBL" id="MBB6692003.1"/>
    </source>
</evidence>
<accession>A0A841U0W5</accession>
<keyword evidence="1" id="KW-0175">Coiled coil</keyword>
<dbReference type="InterPro" id="IPR036582">
    <property type="entry name" value="Mao_N_sf"/>
</dbReference>
<sequence length="514" mass="56375">MIRKGWKRAGLALGALLLAVLVGCQAVGGFSLDDMILKQLDVKSSESSGTFEIALDWDDAALAQEEPKVAAAIEWFRKIQVRIDRSASDEDGNAYVSGALALSKGEIPFTLQTDKDTVLLDVAGAKRPLVLDMSFDGMMPGLGGTGGENSGAFEDAILKLVGEAGSYLVGHLPNPPTVKVDLLASEPIRGVPTDVTKVHAELNGKELGELIPAYLDALVKDEAGLRQLLGSIVKWAAELPPELQEAFGMEAEDWAPTEQELNETVQEILDSFKEAQEELAAAKKDESWNDIFNEGIQFKTDLYVDRSMHIRKTNSELTLSAELFKDSGIPLKGVTIRSSEEIWNVNGDVSVPAIQKPFNAYDLEDLVELKPFQAVKLFDENSVIYQLLKKDLQIDDQEFLLSPDWGVPYVETEDGDVYLPIRETIEQLGGQFLEYDPATKGIRFYDEATRQTLELKVGSANLLVNDKPVAWTNAVEGVDGLAYAEADDLLGTLHAKYSVVEDEYGDYLVVSRDL</sequence>
<dbReference type="Proteomes" id="UP000553776">
    <property type="component" value="Unassembled WGS sequence"/>
</dbReference>
<evidence type="ECO:0000259" key="2">
    <source>
        <dbReference type="Pfam" id="PF07833"/>
    </source>
</evidence>
<dbReference type="Pfam" id="PF07833">
    <property type="entry name" value="Cu_amine_oxidN1"/>
    <property type="match status" value="1"/>
</dbReference>
<name>A0A841U0W5_9BACL</name>